<dbReference type="PANTHER" id="PTHR36223">
    <property type="entry name" value="BETA-LACTAMASE-TYPE TRANSPEPTIDASE FOLD DOMAIN CONTAINING PROTEIN"/>
    <property type="match status" value="1"/>
</dbReference>
<feature type="compositionally biased region" description="Basic and acidic residues" evidence="1">
    <location>
        <begin position="269"/>
        <end position="282"/>
    </location>
</feature>
<organism evidence="3 4">
    <name type="scientific">Rhizoctonia solani</name>
    <dbReference type="NCBI Taxonomy" id="456999"/>
    <lineage>
        <taxon>Eukaryota</taxon>
        <taxon>Fungi</taxon>
        <taxon>Dikarya</taxon>
        <taxon>Basidiomycota</taxon>
        <taxon>Agaricomycotina</taxon>
        <taxon>Agaricomycetes</taxon>
        <taxon>Cantharellales</taxon>
        <taxon>Ceratobasidiaceae</taxon>
        <taxon>Rhizoctonia</taxon>
    </lineage>
</organism>
<dbReference type="PANTHER" id="PTHR36223:SF1">
    <property type="entry name" value="TRANSCRIPTION ELONGATION FACTOR EAF N-TERMINAL DOMAIN-CONTAINING PROTEIN"/>
    <property type="match status" value="1"/>
</dbReference>
<evidence type="ECO:0000256" key="1">
    <source>
        <dbReference type="SAM" id="MobiDB-lite"/>
    </source>
</evidence>
<dbReference type="InterPro" id="IPR057678">
    <property type="entry name" value="DUF7918"/>
</dbReference>
<reference evidence="3" key="1">
    <citation type="submission" date="2021-01" db="EMBL/GenBank/DDBJ databases">
        <authorList>
            <person name="Kaushik A."/>
        </authorList>
    </citation>
    <scope>NUCLEOTIDE SEQUENCE</scope>
    <source>
        <strain evidence="3">AG4-R118</strain>
    </source>
</reference>
<dbReference type="AlphaFoldDB" id="A0A8H3C337"/>
<protein>
    <recommendedName>
        <fullName evidence="2">DUF7918 domain-containing protein</fullName>
    </recommendedName>
</protein>
<comment type="caution">
    <text evidence="3">The sequence shown here is derived from an EMBL/GenBank/DDBJ whole genome shotgun (WGS) entry which is preliminary data.</text>
</comment>
<evidence type="ECO:0000259" key="2">
    <source>
        <dbReference type="Pfam" id="PF25534"/>
    </source>
</evidence>
<name>A0A8H3C337_9AGAM</name>
<evidence type="ECO:0000313" key="3">
    <source>
        <dbReference type="EMBL" id="CAE6472687.1"/>
    </source>
</evidence>
<accession>A0A8H3C337</accession>
<feature type="domain" description="DUF7918" evidence="2">
    <location>
        <begin position="15"/>
        <end position="216"/>
    </location>
</feature>
<gene>
    <name evidence="3" type="ORF">RDB_LOCUS110085</name>
</gene>
<proteinExistence type="predicted"/>
<dbReference type="Proteomes" id="UP000663888">
    <property type="component" value="Unassembled WGS sequence"/>
</dbReference>
<dbReference type="EMBL" id="CAJMWX010001173">
    <property type="protein sequence ID" value="CAE6472687.1"/>
    <property type="molecule type" value="Genomic_DNA"/>
</dbReference>
<feature type="region of interest" description="Disordered" evidence="1">
    <location>
        <begin position="254"/>
        <end position="282"/>
    </location>
</feature>
<evidence type="ECO:0000313" key="4">
    <source>
        <dbReference type="Proteomes" id="UP000663888"/>
    </source>
</evidence>
<dbReference type="Pfam" id="PF25534">
    <property type="entry name" value="DUF7918"/>
    <property type="match status" value="1"/>
</dbReference>
<sequence>MIFERLGLSVWITNSDESKLPEYQVQETSQHTIECWIASTEGSNFEIHYEVRKNLHPEHYISTLPVLDGVEMSGDVAPKRVFKAAYTASHFRQLTGRSTARLYEFGTRALTDSDGFAEPDESILGNLNTVKLIFEWGHKGRLSAATFDAPEEVGPIHEKVAKKGHSSAVMLGKTVSVSAVSKGYGFIRDEEIPQVTFVFRYAPQDWLQAEGIILRSTEPGFQEGSCVKKRALSTLDVIDVDELESDDEIQIIKHMVPAPTASNKKQRASKQEDIARPKKEED</sequence>